<dbReference type="PANTHER" id="PTHR44846:SF17">
    <property type="entry name" value="GNTR-FAMILY TRANSCRIPTIONAL REGULATOR"/>
    <property type="match status" value="1"/>
</dbReference>
<dbReference type="Gene3D" id="3.40.1410.10">
    <property type="entry name" value="Chorismate lyase-like"/>
    <property type="match status" value="1"/>
</dbReference>
<dbReference type="SMART" id="SM00345">
    <property type="entry name" value="HTH_GNTR"/>
    <property type="match status" value="1"/>
</dbReference>
<gene>
    <name evidence="5" type="ORF">ACETAC_09645</name>
</gene>
<dbReference type="Gene3D" id="1.10.10.10">
    <property type="entry name" value="Winged helix-like DNA-binding domain superfamily/Winged helix DNA-binding domain"/>
    <property type="match status" value="1"/>
</dbReference>
<dbReference type="InterPro" id="IPR036390">
    <property type="entry name" value="WH_DNA-bd_sf"/>
</dbReference>
<keyword evidence="6" id="KW-1185">Reference proteome</keyword>
<dbReference type="SMART" id="SM00866">
    <property type="entry name" value="UTRA"/>
    <property type="match status" value="1"/>
</dbReference>
<dbReference type="InterPro" id="IPR050679">
    <property type="entry name" value="Bact_HTH_transcr_reg"/>
</dbReference>
<dbReference type="PANTHER" id="PTHR44846">
    <property type="entry name" value="MANNOSYL-D-GLYCERATE TRANSPORT/METABOLISM SYSTEM REPRESSOR MNGR-RELATED"/>
    <property type="match status" value="1"/>
</dbReference>
<keyword evidence="1" id="KW-0805">Transcription regulation</keyword>
<dbReference type="Pfam" id="PF07702">
    <property type="entry name" value="UTRA"/>
    <property type="match status" value="1"/>
</dbReference>
<organism evidence="5 6">
    <name type="scientific">Aceticella autotrophica</name>
    <dbReference type="NCBI Taxonomy" id="2755338"/>
    <lineage>
        <taxon>Bacteria</taxon>
        <taxon>Bacillati</taxon>
        <taxon>Bacillota</taxon>
        <taxon>Clostridia</taxon>
        <taxon>Thermoanaerobacterales</taxon>
        <taxon>Thermoanaerobacteraceae</taxon>
        <taxon>Aceticella</taxon>
    </lineage>
</organism>
<feature type="domain" description="HTH gntR-type" evidence="4">
    <location>
        <begin position="3"/>
        <end position="71"/>
    </location>
</feature>
<evidence type="ECO:0000313" key="5">
    <source>
        <dbReference type="EMBL" id="QSZ27113.1"/>
    </source>
</evidence>
<dbReference type="EMBL" id="CP060096">
    <property type="protein sequence ID" value="QSZ27113.1"/>
    <property type="molecule type" value="Genomic_DNA"/>
</dbReference>
<evidence type="ECO:0000256" key="3">
    <source>
        <dbReference type="ARBA" id="ARBA00023163"/>
    </source>
</evidence>
<keyword evidence="2" id="KW-0238">DNA-binding</keyword>
<dbReference type="InterPro" id="IPR011663">
    <property type="entry name" value="UTRA"/>
</dbReference>
<proteinExistence type="predicted"/>
<evidence type="ECO:0000313" key="6">
    <source>
        <dbReference type="Proteomes" id="UP000671913"/>
    </source>
</evidence>
<dbReference type="PROSITE" id="PS50949">
    <property type="entry name" value="HTH_GNTR"/>
    <property type="match status" value="1"/>
</dbReference>
<evidence type="ECO:0000259" key="4">
    <source>
        <dbReference type="PROSITE" id="PS50949"/>
    </source>
</evidence>
<protein>
    <submittedName>
        <fullName evidence="5">GntR family transcriptional regulator</fullName>
    </submittedName>
</protein>
<dbReference type="PRINTS" id="PR00035">
    <property type="entry name" value="HTHGNTR"/>
</dbReference>
<dbReference type="GO" id="GO:0003677">
    <property type="term" value="F:DNA binding"/>
    <property type="evidence" value="ECO:0007669"/>
    <property type="project" value="UniProtKB-KW"/>
</dbReference>
<keyword evidence="3" id="KW-0804">Transcription</keyword>
<dbReference type="GO" id="GO:0045892">
    <property type="term" value="P:negative regulation of DNA-templated transcription"/>
    <property type="evidence" value="ECO:0007669"/>
    <property type="project" value="TreeGrafter"/>
</dbReference>
<dbReference type="InterPro" id="IPR036388">
    <property type="entry name" value="WH-like_DNA-bd_sf"/>
</dbReference>
<sequence>MQRLLYVNIAEDIKKKIKDGYLNPGDKLPSEIELAKEHRVSRSTLREAIKMLQREGILISKNGIGTYVSENASLIMENFLNNLISIGDLIKSFGFEDTQSHMRVYKAFPQIEWREKLNLREKERVDIVERLREANGLGISYSYHIFPESIAQGYFDENFKGSLIKYLKEVMNIEIGYSLTEICAVEEAENEKVAHYIGKKILLFKQLHFDKKDTPIFYSLDYMNNNVLKFFIRRENAFSS</sequence>
<reference evidence="5" key="1">
    <citation type="submission" date="2020-08" db="EMBL/GenBank/DDBJ databases">
        <title>Genomic insights into the carbon and energy metabolism of the first obligate autotrophic acetogenic bacterium Aceticella autotrophica gen. nov., sp. nov.</title>
        <authorList>
            <person name="Toshchakov S.V."/>
            <person name="Elcheninov A.G."/>
            <person name="Kublanov I.V."/>
            <person name="Frolov E.N."/>
            <person name="Lebedinsky A.V."/>
        </authorList>
    </citation>
    <scope>NUCLEOTIDE SEQUENCE</scope>
    <source>
        <strain evidence="5">3443-3Ac</strain>
    </source>
</reference>
<dbReference type="InterPro" id="IPR028978">
    <property type="entry name" value="Chorismate_lyase_/UTRA_dom_sf"/>
</dbReference>
<accession>A0A975GA67</accession>
<dbReference type="CDD" id="cd07377">
    <property type="entry name" value="WHTH_GntR"/>
    <property type="match status" value="1"/>
</dbReference>
<evidence type="ECO:0000256" key="1">
    <source>
        <dbReference type="ARBA" id="ARBA00023015"/>
    </source>
</evidence>
<dbReference type="InterPro" id="IPR000524">
    <property type="entry name" value="Tscrpt_reg_HTH_GntR"/>
</dbReference>
<dbReference type="RefSeq" id="WP_284679798.1">
    <property type="nucleotide sequence ID" value="NZ_CP060096.1"/>
</dbReference>
<dbReference type="SUPFAM" id="SSF46785">
    <property type="entry name" value="Winged helix' DNA-binding domain"/>
    <property type="match status" value="1"/>
</dbReference>
<dbReference type="KEGG" id="aaut:ACETAC_09645"/>
<dbReference type="Pfam" id="PF00392">
    <property type="entry name" value="GntR"/>
    <property type="match status" value="1"/>
</dbReference>
<evidence type="ECO:0000256" key="2">
    <source>
        <dbReference type="ARBA" id="ARBA00023125"/>
    </source>
</evidence>
<dbReference type="Proteomes" id="UP000671913">
    <property type="component" value="Chromosome"/>
</dbReference>
<dbReference type="SUPFAM" id="SSF64288">
    <property type="entry name" value="Chorismate lyase-like"/>
    <property type="match status" value="1"/>
</dbReference>
<dbReference type="GO" id="GO:0003700">
    <property type="term" value="F:DNA-binding transcription factor activity"/>
    <property type="evidence" value="ECO:0007669"/>
    <property type="project" value="InterPro"/>
</dbReference>
<dbReference type="AlphaFoldDB" id="A0A975GA67"/>
<name>A0A975GA67_9THEO</name>